<evidence type="ECO:0000256" key="2">
    <source>
        <dbReference type="ARBA" id="ARBA00006003"/>
    </source>
</evidence>
<keyword evidence="5" id="KW-0812">Transmembrane</keyword>
<dbReference type="Gene3D" id="3.90.1480.20">
    <property type="entry name" value="Glycosyl transferase family 29"/>
    <property type="match status" value="1"/>
</dbReference>
<evidence type="ECO:0000256" key="10">
    <source>
        <dbReference type="ARBA" id="ARBA00023180"/>
    </source>
</evidence>
<keyword evidence="9" id="KW-0472">Membrane</keyword>
<evidence type="ECO:0000256" key="5">
    <source>
        <dbReference type="ARBA" id="ARBA00022692"/>
    </source>
</evidence>
<evidence type="ECO:0000256" key="6">
    <source>
        <dbReference type="ARBA" id="ARBA00022968"/>
    </source>
</evidence>
<feature type="compositionally biased region" description="Low complexity" evidence="11">
    <location>
        <begin position="97"/>
        <end position="123"/>
    </location>
</feature>
<name>A0A5B8MW85_9CHLO</name>
<evidence type="ECO:0000256" key="8">
    <source>
        <dbReference type="ARBA" id="ARBA00023034"/>
    </source>
</evidence>
<dbReference type="GO" id="GO:0000139">
    <property type="term" value="C:Golgi membrane"/>
    <property type="evidence" value="ECO:0007669"/>
    <property type="project" value="UniProtKB-SubCell"/>
</dbReference>
<evidence type="ECO:0000256" key="1">
    <source>
        <dbReference type="ARBA" id="ARBA00004323"/>
    </source>
</evidence>
<evidence type="ECO:0000256" key="7">
    <source>
        <dbReference type="ARBA" id="ARBA00022989"/>
    </source>
</evidence>
<dbReference type="EMBL" id="CP031047">
    <property type="protein sequence ID" value="QDZ24799.1"/>
    <property type="molecule type" value="Genomic_DNA"/>
</dbReference>
<dbReference type="CDD" id="cd19952">
    <property type="entry name" value="GT29"/>
    <property type="match status" value="1"/>
</dbReference>
<dbReference type="GO" id="GO:0008373">
    <property type="term" value="F:sialyltransferase activity"/>
    <property type="evidence" value="ECO:0007669"/>
    <property type="project" value="InterPro"/>
</dbReference>
<accession>A0A5B8MW85</accession>
<keyword evidence="10" id="KW-0325">Glycoprotein</keyword>
<dbReference type="PANTHER" id="PTHR11987:SF36">
    <property type="entry name" value="SIA-ALPHA-2,3-GAL-BETA-1,4-GLCNAC-R:ALPHA 2,8-SIALYLTRANSFERASE"/>
    <property type="match status" value="1"/>
</dbReference>
<evidence type="ECO:0000256" key="4">
    <source>
        <dbReference type="ARBA" id="ARBA00022679"/>
    </source>
</evidence>
<feature type="region of interest" description="Disordered" evidence="11">
    <location>
        <begin position="85"/>
        <end position="144"/>
    </location>
</feature>
<keyword evidence="3 12" id="KW-0328">Glycosyltransferase</keyword>
<evidence type="ECO:0000313" key="12">
    <source>
        <dbReference type="EMBL" id="QDZ24799.1"/>
    </source>
</evidence>
<feature type="compositionally biased region" description="Acidic residues" evidence="11">
    <location>
        <begin position="539"/>
        <end position="553"/>
    </location>
</feature>
<dbReference type="InterPro" id="IPR050943">
    <property type="entry name" value="Glycosyltr_29_Sialyltrsf"/>
</dbReference>
<sequence>MVRFDSSDLAPRRLIIYLLVTLVTVGIFFAHDTLVNHAHNLNTSGQHFHVDERFWGKEKLQEQKISVNGEFTYKELNTKVKKLKEEHKKKKVADVQSVSAPVGGPASSSSASSSSTSTKKVSGLHPGTAKDLEHHRSSNPTFAIKDPYEEKCSVTSLEERVARPFNDSFVSAKDEHRYRSNFKVPKYWPLHMRGNNICKHIKWQVVGQVNNKALKVFPATDFIKERLRRSKNKFGTCAVVGNGGGTLLKEYGKYIDAHDTVIRFNGGPTVGFEKHVGSRTSFRVTNSEHFFFHEKHTNETVLQHITNSKNFKQLFKISERASLRDVLPNLKVIDPFFQYYVLNLHNDGAPSNGFYGIALAHLICTQITLFGYQKDWRHQKIPYHYYDKVEPNTNQYGRDTRETVRFEELLQSINDVAYKDQQWLAWREEAQWPMGKVVTGEEYVNHMVSEDLKESHGAWESQVPPLEVARNGQQESTDDDDGKKNDDDDDGGDEDEGSDGGNALDEEVLDGEEEEEVEVDESTSTDNDTDVIGSSDSSDAIEEEQIVDEGDSA</sequence>
<keyword evidence="6" id="KW-0735">Signal-anchor</keyword>
<comment type="subcellular location">
    <subcellularLocation>
        <location evidence="1">Golgi apparatus membrane</location>
        <topology evidence="1">Single-pass type II membrane protein</topology>
    </subcellularLocation>
</comment>
<keyword evidence="7" id="KW-1133">Transmembrane helix</keyword>
<gene>
    <name evidence="12" type="ORF">A3770_14p73170</name>
</gene>
<keyword evidence="13" id="KW-1185">Reference proteome</keyword>
<dbReference type="Pfam" id="PF00777">
    <property type="entry name" value="Glyco_transf_29"/>
    <property type="match status" value="1"/>
</dbReference>
<dbReference type="AlphaFoldDB" id="A0A5B8MW85"/>
<proteinExistence type="inferred from homology"/>
<reference evidence="12 13" key="1">
    <citation type="submission" date="2018-07" db="EMBL/GenBank/DDBJ databases">
        <title>The complete nuclear genome of the prasinophyte Chloropicon primus (CCMP1205).</title>
        <authorList>
            <person name="Pombert J.-F."/>
            <person name="Otis C."/>
            <person name="Turmel M."/>
            <person name="Lemieux C."/>
        </authorList>
    </citation>
    <scope>NUCLEOTIDE SEQUENCE [LARGE SCALE GENOMIC DNA]</scope>
    <source>
        <strain evidence="12 13">CCMP1205</strain>
    </source>
</reference>
<protein>
    <submittedName>
        <fullName evidence="12">Sialyltransferase</fullName>
    </submittedName>
</protein>
<evidence type="ECO:0000256" key="3">
    <source>
        <dbReference type="ARBA" id="ARBA00022676"/>
    </source>
</evidence>
<organism evidence="12 13">
    <name type="scientific">Chloropicon primus</name>
    <dbReference type="NCBI Taxonomy" id="1764295"/>
    <lineage>
        <taxon>Eukaryota</taxon>
        <taxon>Viridiplantae</taxon>
        <taxon>Chlorophyta</taxon>
        <taxon>Chloropicophyceae</taxon>
        <taxon>Chloropicales</taxon>
        <taxon>Chloropicaceae</taxon>
        <taxon>Chloropicon</taxon>
    </lineage>
</organism>
<keyword evidence="8" id="KW-0333">Golgi apparatus</keyword>
<feature type="region of interest" description="Disordered" evidence="11">
    <location>
        <begin position="455"/>
        <end position="553"/>
    </location>
</feature>
<evidence type="ECO:0000313" key="13">
    <source>
        <dbReference type="Proteomes" id="UP000316726"/>
    </source>
</evidence>
<dbReference type="PANTHER" id="PTHR11987">
    <property type="entry name" value="ALPHA-2,8-SIALYLTRANSFERASE"/>
    <property type="match status" value="1"/>
</dbReference>
<dbReference type="InterPro" id="IPR001675">
    <property type="entry name" value="Glyco_trans_29"/>
</dbReference>
<feature type="compositionally biased region" description="Acidic residues" evidence="11">
    <location>
        <begin position="487"/>
        <end position="529"/>
    </location>
</feature>
<comment type="similarity">
    <text evidence="2">Belongs to the glycosyltransferase 29 family.</text>
</comment>
<dbReference type="Proteomes" id="UP000316726">
    <property type="component" value="Chromosome 14"/>
</dbReference>
<evidence type="ECO:0000256" key="11">
    <source>
        <dbReference type="SAM" id="MobiDB-lite"/>
    </source>
</evidence>
<evidence type="ECO:0000256" key="9">
    <source>
        <dbReference type="ARBA" id="ARBA00023136"/>
    </source>
</evidence>
<dbReference type="OrthoDB" id="10264956at2759"/>
<keyword evidence="4 12" id="KW-0808">Transferase</keyword>
<dbReference type="InterPro" id="IPR038578">
    <property type="entry name" value="GT29-like_sf"/>
</dbReference>